<gene>
    <name evidence="2" type="ORF">Premu_0050</name>
</gene>
<name>F8N589_9BACT</name>
<dbReference type="PANTHER" id="PTHR43201">
    <property type="entry name" value="ACYL-COA SYNTHETASE"/>
    <property type="match status" value="1"/>
</dbReference>
<dbReference type="Gene3D" id="3.40.50.12780">
    <property type="entry name" value="N-terminal domain of ligase-like"/>
    <property type="match status" value="1"/>
</dbReference>
<accession>F8N589</accession>
<keyword evidence="3" id="KW-1185">Reference proteome</keyword>
<feature type="domain" description="AMP-dependent synthetase/ligase" evidence="1">
    <location>
        <begin position="98"/>
        <end position="303"/>
    </location>
</feature>
<dbReference type="eggNOG" id="COG0318">
    <property type="taxonomic scope" value="Bacteria"/>
</dbReference>
<dbReference type="Proteomes" id="UP000002772">
    <property type="component" value="Unassembled WGS sequence"/>
</dbReference>
<dbReference type="PANTHER" id="PTHR43201:SF32">
    <property type="entry name" value="2-SUCCINYLBENZOATE--COA LIGASE, CHLOROPLASTIC_PEROXISOMAL"/>
    <property type="match status" value="1"/>
</dbReference>
<dbReference type="STRING" id="688246.Premu_0050"/>
<dbReference type="InterPro" id="IPR042099">
    <property type="entry name" value="ANL_N_sf"/>
</dbReference>
<dbReference type="Pfam" id="PF00501">
    <property type="entry name" value="AMP-binding"/>
    <property type="match status" value="1"/>
</dbReference>
<sequence length="440" mass="48207">MKSLEEYIALYAQQTPDTLAVVTNQSSLTYSQLQKVIAHKKEAYEKNAGRTVVLKATQDMDFLCNYFAAHLAGEGVALTAADAPDCFVEDLEEKMAGVRLPEGVADLLFTSGTTCSPKCVMLSHEAIIADGENLIESQGFNKEMTYIIAGPMNHFGCLSKLYATLMVGATVRILPGMKNIHAFLESIRQADHKVGIFLIPSNIKILLSVCAKSLVELKHKIELIETGGDSCSTELLYKLQEKLPYTRLYNTYASTEAGVMTTCKYDEHYVSGNLGKALPNSQISISEDGHIVCSGKTVFSGYLILDGDVSVELRGGEPYVSGDLGVLDAEGNLFFRSRDNDIIKTGGYSVCPQEVETAALELPEVKDCICISRKHSILGNALELLVVPESNGDVDGKKLSRDLFSKLNCNYKIPLYYKKVDSLKYSSGGKVNRKYYQAFA</sequence>
<proteinExistence type="predicted"/>
<organism evidence="2 3">
    <name type="scientific">Hallella multisaccharivorax DSM 17128</name>
    <dbReference type="NCBI Taxonomy" id="688246"/>
    <lineage>
        <taxon>Bacteria</taxon>
        <taxon>Pseudomonadati</taxon>
        <taxon>Bacteroidota</taxon>
        <taxon>Bacteroidia</taxon>
        <taxon>Bacteroidales</taxon>
        <taxon>Prevotellaceae</taxon>
        <taxon>Hallella</taxon>
    </lineage>
</organism>
<dbReference type="CDD" id="cd04433">
    <property type="entry name" value="AFD_class_I"/>
    <property type="match status" value="1"/>
</dbReference>
<dbReference type="GO" id="GO:0008756">
    <property type="term" value="F:o-succinylbenzoate-CoA ligase activity"/>
    <property type="evidence" value="ECO:0007669"/>
    <property type="project" value="UniProtKB-EC"/>
</dbReference>
<dbReference type="EC" id="6.2.1.26" evidence="2"/>
<reference evidence="3" key="1">
    <citation type="journal article" date="2011" name="Stand. Genomic Sci.">
        <title>Non-contiguous finished genome sequence of the opportunistic oral pathogen Prevotella multisaccharivorax type strain (PPPA20).</title>
        <authorList>
            <person name="Pati A."/>
            <person name="Gronow S."/>
            <person name="Lu M."/>
            <person name="Lapidus A."/>
            <person name="Nolan M."/>
            <person name="Lucas S."/>
            <person name="Hammon N."/>
            <person name="Deshpande S."/>
            <person name="Cheng J.F."/>
            <person name="Tapia R."/>
            <person name="Han C."/>
            <person name="Goodwin L."/>
            <person name="Pitluck S."/>
            <person name="Liolios K."/>
            <person name="Pagani I."/>
            <person name="Mavromatis K."/>
            <person name="Mikhailova N."/>
            <person name="Huntemann M."/>
            <person name="Chen A."/>
            <person name="Palaniappan K."/>
            <person name="Land M."/>
            <person name="Hauser L."/>
            <person name="Detter J.C."/>
            <person name="Brambilla E.M."/>
            <person name="Rohde M."/>
            <person name="Goker M."/>
            <person name="Woyke T."/>
            <person name="Bristow J."/>
            <person name="Eisen J.A."/>
            <person name="Markowitz V."/>
            <person name="Hugenholtz P."/>
            <person name="Kyrpides N.C."/>
            <person name="Klenk H.P."/>
            <person name="Ivanova N."/>
        </authorList>
    </citation>
    <scope>NUCLEOTIDE SEQUENCE [LARGE SCALE GENOMIC DNA]</scope>
    <source>
        <strain evidence="3">DSM 17128</strain>
    </source>
</reference>
<dbReference type="AlphaFoldDB" id="F8N589"/>
<dbReference type="HOGENOM" id="CLU_000022_59_0_10"/>
<protein>
    <submittedName>
        <fullName evidence="2">O-succinylbenzoate--CoA ligase</fullName>
        <ecNumber evidence="2">6.2.1.26</ecNumber>
    </submittedName>
</protein>
<dbReference type="RefSeq" id="WP_007572157.1">
    <property type="nucleotide sequence ID" value="NZ_GL945016.1"/>
</dbReference>
<evidence type="ECO:0000259" key="1">
    <source>
        <dbReference type="Pfam" id="PF00501"/>
    </source>
</evidence>
<dbReference type="EMBL" id="GL945016">
    <property type="protein sequence ID" value="EGN58254.1"/>
    <property type="molecule type" value="Genomic_DNA"/>
</dbReference>
<dbReference type="SUPFAM" id="SSF56801">
    <property type="entry name" value="Acetyl-CoA synthetase-like"/>
    <property type="match status" value="1"/>
</dbReference>
<dbReference type="InterPro" id="IPR045851">
    <property type="entry name" value="AMP-bd_C_sf"/>
</dbReference>
<keyword evidence="2" id="KW-0436">Ligase</keyword>
<evidence type="ECO:0000313" key="3">
    <source>
        <dbReference type="Proteomes" id="UP000002772"/>
    </source>
</evidence>
<dbReference type="GO" id="GO:0031956">
    <property type="term" value="F:medium-chain fatty acid-CoA ligase activity"/>
    <property type="evidence" value="ECO:0007669"/>
    <property type="project" value="TreeGrafter"/>
</dbReference>
<dbReference type="GO" id="GO:0006631">
    <property type="term" value="P:fatty acid metabolic process"/>
    <property type="evidence" value="ECO:0007669"/>
    <property type="project" value="TreeGrafter"/>
</dbReference>
<dbReference type="Gene3D" id="3.30.300.30">
    <property type="match status" value="1"/>
</dbReference>
<evidence type="ECO:0000313" key="2">
    <source>
        <dbReference type="EMBL" id="EGN58254.1"/>
    </source>
</evidence>
<dbReference type="InterPro" id="IPR000873">
    <property type="entry name" value="AMP-dep_synth/lig_dom"/>
</dbReference>
<dbReference type="OrthoDB" id="9765680at2"/>